<name>A0A654TE97_MYCTX</name>
<evidence type="ECO:0000256" key="1">
    <source>
        <dbReference type="SAM" id="MobiDB-lite"/>
    </source>
</evidence>
<dbReference type="Proteomes" id="UP000048289">
    <property type="component" value="Unassembled WGS sequence"/>
</dbReference>
<organism evidence="2 3">
    <name type="scientific">Mycobacterium tuberculosis</name>
    <dbReference type="NCBI Taxonomy" id="1773"/>
    <lineage>
        <taxon>Bacteria</taxon>
        <taxon>Bacillati</taxon>
        <taxon>Actinomycetota</taxon>
        <taxon>Actinomycetes</taxon>
        <taxon>Mycobacteriales</taxon>
        <taxon>Mycobacteriaceae</taxon>
        <taxon>Mycobacterium</taxon>
        <taxon>Mycobacterium tuberculosis complex</taxon>
    </lineage>
</organism>
<feature type="region of interest" description="Disordered" evidence="1">
    <location>
        <begin position="1"/>
        <end position="52"/>
    </location>
</feature>
<evidence type="ECO:0000313" key="3">
    <source>
        <dbReference type="Proteomes" id="UP000048289"/>
    </source>
</evidence>
<proteinExistence type="predicted"/>
<dbReference type="EMBL" id="CFOE01000724">
    <property type="protein sequence ID" value="CFE45134.1"/>
    <property type="molecule type" value="Genomic_DNA"/>
</dbReference>
<feature type="compositionally biased region" description="Basic and acidic residues" evidence="1">
    <location>
        <begin position="1"/>
        <end position="12"/>
    </location>
</feature>
<dbReference type="AlphaFoldDB" id="A0A654TE97"/>
<protein>
    <submittedName>
        <fullName evidence="2">Uncharacterized protein</fullName>
    </submittedName>
</protein>
<sequence>MAPSECRPHDTTRWPSPPLPLGATWGRFEDLPTEPAADQREGPSSSDKDLMSGHAVARRATCAMDATVAWSPAAEIDPVSGTPKAIG</sequence>
<accession>A0A654TE97</accession>
<gene>
    <name evidence="2" type="ORF">ERS007681_03771</name>
</gene>
<feature type="compositionally biased region" description="Basic and acidic residues" evidence="1">
    <location>
        <begin position="37"/>
        <end position="51"/>
    </location>
</feature>
<evidence type="ECO:0000313" key="2">
    <source>
        <dbReference type="EMBL" id="CFE45134.1"/>
    </source>
</evidence>
<reference evidence="2 3" key="1">
    <citation type="submission" date="2015-03" db="EMBL/GenBank/DDBJ databases">
        <authorList>
            <consortium name="Pathogen Informatics"/>
        </authorList>
    </citation>
    <scope>NUCLEOTIDE SEQUENCE [LARGE SCALE GENOMIC DNA]</scope>
    <source>
        <strain evidence="2 3">G09901357</strain>
    </source>
</reference>